<evidence type="ECO:0000313" key="2">
    <source>
        <dbReference type="EMBL" id="RBW56115.1"/>
    </source>
</evidence>
<dbReference type="Proteomes" id="UP000252706">
    <property type="component" value="Unassembled WGS sequence"/>
</dbReference>
<protein>
    <recommendedName>
        <fullName evidence="1">DUF1214 domain-containing protein</fullName>
    </recommendedName>
</protein>
<accession>A0A366X4K9</accession>
<dbReference type="Gene3D" id="2.60.120.600">
    <property type="entry name" value="Domain of unknown function DUF1214, C-terminal domain"/>
    <property type="match status" value="1"/>
</dbReference>
<name>A0A366X4K9_9RHOB</name>
<dbReference type="EMBL" id="QOCE01000027">
    <property type="protein sequence ID" value="RBW56115.1"/>
    <property type="molecule type" value="Genomic_DNA"/>
</dbReference>
<dbReference type="SUPFAM" id="SSF160935">
    <property type="entry name" value="VPA0735-like"/>
    <property type="match status" value="1"/>
</dbReference>
<dbReference type="PANTHER" id="PTHR36509:SF2">
    <property type="entry name" value="BLL3101 PROTEIN"/>
    <property type="match status" value="1"/>
</dbReference>
<dbReference type="InterPro" id="IPR010621">
    <property type="entry name" value="DUF1214"/>
</dbReference>
<sequence length="178" mass="19883">MAEQVGTQAFATMSEPIFIAANMTDLFKPKREMSLELLTIQSVVGPIGQPATETVYPPIVTEDGSPMNAMHSHDVTMSADAMPPAKAFWSATLYGCENGFFLPNEHFKHRVGENAEFKLDSEDGIRIVISPERPEGVPQENWLPTPRGDYGIYIIMRLYSPNLEQFSNWPPPIARKLD</sequence>
<proteinExistence type="predicted"/>
<dbReference type="InterPro" id="IPR037049">
    <property type="entry name" value="DUF1214_C_sf"/>
</dbReference>
<dbReference type="AlphaFoldDB" id="A0A366X4K9"/>
<dbReference type="PANTHER" id="PTHR36509">
    <property type="entry name" value="BLL3101 PROTEIN"/>
    <property type="match status" value="1"/>
</dbReference>
<gene>
    <name evidence="2" type="ORF">DS909_09570</name>
</gene>
<organism evidence="2 3">
    <name type="scientific">Phaeobacter gallaeciensis</name>
    <dbReference type="NCBI Taxonomy" id="60890"/>
    <lineage>
        <taxon>Bacteria</taxon>
        <taxon>Pseudomonadati</taxon>
        <taxon>Pseudomonadota</taxon>
        <taxon>Alphaproteobacteria</taxon>
        <taxon>Rhodobacterales</taxon>
        <taxon>Roseobacteraceae</taxon>
        <taxon>Phaeobacter</taxon>
    </lineage>
</organism>
<feature type="domain" description="DUF1214" evidence="1">
    <location>
        <begin position="61"/>
        <end position="162"/>
    </location>
</feature>
<dbReference type="Pfam" id="PF06742">
    <property type="entry name" value="DUF1214"/>
    <property type="match status" value="1"/>
</dbReference>
<comment type="caution">
    <text evidence="2">The sequence shown here is derived from an EMBL/GenBank/DDBJ whole genome shotgun (WGS) entry which is preliminary data.</text>
</comment>
<evidence type="ECO:0000259" key="1">
    <source>
        <dbReference type="Pfam" id="PF06742"/>
    </source>
</evidence>
<reference evidence="2 3" key="1">
    <citation type="submission" date="2018-07" db="EMBL/GenBank/DDBJ databases">
        <title>Modular assembly of carbohydrate-degrading microbial communities in the ocean.</title>
        <authorList>
            <person name="Enke T.N."/>
            <person name="Datta M.S."/>
            <person name="Schwartzman J.A."/>
            <person name="Cermak N."/>
            <person name="Schmitz D.A."/>
            <person name="Barrere J."/>
            <person name="Cordero O.X."/>
        </authorList>
    </citation>
    <scope>NUCLEOTIDE SEQUENCE [LARGE SCALE GENOMIC DNA]</scope>
    <source>
        <strain evidence="2 3">C3M10</strain>
    </source>
</reference>
<evidence type="ECO:0000313" key="3">
    <source>
        <dbReference type="Proteomes" id="UP000252706"/>
    </source>
</evidence>